<proteinExistence type="predicted"/>
<reference evidence="2" key="1">
    <citation type="journal article" date="2011" name="Genome Biol.">
        <title>Comparative genomics of the social amoebae Dictyostelium discoideum and Dictyostelium purpureum.</title>
        <authorList>
            <consortium name="US DOE Joint Genome Institute (JGI-PGF)"/>
            <person name="Sucgang R."/>
            <person name="Kuo A."/>
            <person name="Tian X."/>
            <person name="Salerno W."/>
            <person name="Parikh A."/>
            <person name="Feasley C.L."/>
            <person name="Dalin E."/>
            <person name="Tu H."/>
            <person name="Huang E."/>
            <person name="Barry K."/>
            <person name="Lindquist E."/>
            <person name="Shapiro H."/>
            <person name="Bruce D."/>
            <person name="Schmutz J."/>
            <person name="Salamov A."/>
            <person name="Fey P."/>
            <person name="Gaudet P."/>
            <person name="Anjard C."/>
            <person name="Babu M.M."/>
            <person name="Basu S."/>
            <person name="Bushmanova Y."/>
            <person name="van der Wel H."/>
            <person name="Katoh-Kurasawa M."/>
            <person name="Dinh C."/>
            <person name="Coutinho P.M."/>
            <person name="Saito T."/>
            <person name="Elias M."/>
            <person name="Schaap P."/>
            <person name="Kay R.R."/>
            <person name="Henrissat B."/>
            <person name="Eichinger L."/>
            <person name="Rivero F."/>
            <person name="Putnam N.H."/>
            <person name="West C.M."/>
            <person name="Loomis W.F."/>
            <person name="Chisholm R.L."/>
            <person name="Shaulsky G."/>
            <person name="Strassmann J.E."/>
            <person name="Queller D.C."/>
            <person name="Kuspa A."/>
            <person name="Grigoriev I.V."/>
        </authorList>
    </citation>
    <scope>NUCLEOTIDE SEQUENCE [LARGE SCALE GENOMIC DNA]</scope>
    <source>
        <strain evidence="2">QSDP1</strain>
    </source>
</reference>
<gene>
    <name evidence="1" type="ORF">DICPUDRAFT_40278</name>
</gene>
<dbReference type="EMBL" id="GL871269">
    <property type="protein sequence ID" value="EGC31213.1"/>
    <property type="molecule type" value="Genomic_DNA"/>
</dbReference>
<protein>
    <submittedName>
        <fullName evidence="1">Uncharacterized protein</fullName>
    </submittedName>
</protein>
<accession>F0ZXX8</accession>
<dbReference type="GeneID" id="10506021"/>
<dbReference type="Proteomes" id="UP000001064">
    <property type="component" value="Unassembled WGS sequence"/>
</dbReference>
<dbReference type="VEuPathDB" id="AmoebaDB:DICPUDRAFT_40278"/>
<name>F0ZXX8_DICPU</name>
<organism evidence="1 2">
    <name type="scientific">Dictyostelium purpureum</name>
    <name type="common">Slime mold</name>
    <dbReference type="NCBI Taxonomy" id="5786"/>
    <lineage>
        <taxon>Eukaryota</taxon>
        <taxon>Amoebozoa</taxon>
        <taxon>Evosea</taxon>
        <taxon>Eumycetozoa</taxon>
        <taxon>Dictyostelia</taxon>
        <taxon>Dictyosteliales</taxon>
        <taxon>Dictyosteliaceae</taxon>
        <taxon>Dictyostelium</taxon>
    </lineage>
</organism>
<keyword evidence="2" id="KW-1185">Reference proteome</keyword>
<evidence type="ECO:0000313" key="1">
    <source>
        <dbReference type="EMBL" id="EGC31213.1"/>
    </source>
</evidence>
<dbReference type="InParanoid" id="F0ZXX8"/>
<dbReference type="STRING" id="5786.F0ZXX8"/>
<dbReference type="KEGG" id="dpp:DICPUDRAFT_40278"/>
<sequence length="157" mass="18279">MELFINKSKIFTQPQNNDVQSMNDVSFYLVNEKEKKGGFIVCFVVQKKAWNRQIEIQNTGDGNVDLWAGESKGIDAKGDANVKFDYKWCSFPTNAKPIRFMINKPKSLGLMETIGQFDILSAHFHQLDGRTLYIYYSMDNEKYFKVEQNRPKKVILY</sequence>
<dbReference type="OMA" id="SERINWP"/>
<dbReference type="RefSeq" id="XP_003292273.1">
    <property type="nucleotide sequence ID" value="XM_003292225.1"/>
</dbReference>
<evidence type="ECO:0000313" key="2">
    <source>
        <dbReference type="Proteomes" id="UP000001064"/>
    </source>
</evidence>
<dbReference type="AlphaFoldDB" id="F0ZXX8"/>